<organism evidence="8 9">
    <name type="scientific">Paeniglutamicibacter terrestris</name>
    <dbReference type="NCBI Taxonomy" id="2723403"/>
    <lineage>
        <taxon>Bacteria</taxon>
        <taxon>Bacillati</taxon>
        <taxon>Actinomycetota</taxon>
        <taxon>Actinomycetes</taxon>
        <taxon>Micrococcales</taxon>
        <taxon>Micrococcaceae</taxon>
        <taxon>Paeniglutamicibacter</taxon>
    </lineage>
</organism>
<comment type="similarity">
    <text evidence="6">Belongs to the ABC-2 integral membrane protein family.</text>
</comment>
<protein>
    <recommendedName>
        <fullName evidence="6">Transport permease protein</fullName>
    </recommendedName>
</protein>
<dbReference type="InterPro" id="IPR000412">
    <property type="entry name" value="ABC_2_transport"/>
</dbReference>
<feature type="transmembrane region" description="Helical" evidence="6">
    <location>
        <begin position="27"/>
        <end position="47"/>
    </location>
</feature>
<evidence type="ECO:0000256" key="2">
    <source>
        <dbReference type="ARBA" id="ARBA00022692"/>
    </source>
</evidence>
<keyword evidence="9" id="KW-1185">Reference proteome</keyword>
<proteinExistence type="inferred from homology"/>
<dbReference type="InterPro" id="IPR047817">
    <property type="entry name" value="ABC2_TM_bact-type"/>
</dbReference>
<keyword evidence="6" id="KW-0813">Transport</keyword>
<feature type="transmembrane region" description="Helical" evidence="6">
    <location>
        <begin position="174"/>
        <end position="194"/>
    </location>
</feature>
<feature type="transmembrane region" description="Helical" evidence="6">
    <location>
        <begin position="102"/>
        <end position="128"/>
    </location>
</feature>
<feature type="transmembrane region" description="Helical" evidence="6">
    <location>
        <begin position="237"/>
        <end position="257"/>
    </location>
</feature>
<keyword evidence="6" id="KW-1003">Cell membrane</keyword>
<evidence type="ECO:0000256" key="3">
    <source>
        <dbReference type="ARBA" id="ARBA00022989"/>
    </source>
</evidence>
<comment type="subcellular location">
    <subcellularLocation>
        <location evidence="6">Cell membrane</location>
        <topology evidence="6">Multi-pass membrane protein</topology>
    </subcellularLocation>
    <subcellularLocation>
        <location evidence="1">Membrane</location>
        <topology evidence="1">Multi-pass membrane protein</topology>
    </subcellularLocation>
</comment>
<comment type="caution">
    <text evidence="8">The sequence shown here is derived from an EMBL/GenBank/DDBJ whole genome shotgun (WGS) entry which is preliminary data.</text>
</comment>
<evidence type="ECO:0000256" key="6">
    <source>
        <dbReference type="RuleBase" id="RU361157"/>
    </source>
</evidence>
<keyword evidence="2 6" id="KW-0812">Transmembrane</keyword>
<evidence type="ECO:0000256" key="5">
    <source>
        <dbReference type="ARBA" id="ARBA00023251"/>
    </source>
</evidence>
<evidence type="ECO:0000313" key="9">
    <source>
        <dbReference type="Proteomes" id="UP000746595"/>
    </source>
</evidence>
<feature type="transmembrane region" description="Helical" evidence="6">
    <location>
        <begin position="140"/>
        <end position="162"/>
    </location>
</feature>
<evidence type="ECO:0000313" key="8">
    <source>
        <dbReference type="EMBL" id="NKG21935.1"/>
    </source>
</evidence>
<reference evidence="8 9" key="1">
    <citation type="submission" date="2020-04" db="EMBL/GenBank/DDBJ databases">
        <title>Paeniglutamicibacter sp. ANT13_2, a novel actinomycete isolated from sediment in Antarctica.</title>
        <authorList>
            <person name="Sakdapetsiri C."/>
            <person name="Pinyakong O."/>
        </authorList>
    </citation>
    <scope>NUCLEOTIDE SEQUENCE [LARGE SCALE GENOMIC DNA]</scope>
    <source>
        <strain evidence="8 9">ANT13_2</strain>
    </source>
</reference>
<gene>
    <name evidence="8" type="ORF">HED64_14625</name>
</gene>
<evidence type="ECO:0000259" key="7">
    <source>
        <dbReference type="PROSITE" id="PS51012"/>
    </source>
</evidence>
<dbReference type="Pfam" id="PF01061">
    <property type="entry name" value="ABC2_membrane"/>
    <property type="match status" value="1"/>
</dbReference>
<dbReference type="RefSeq" id="WP_168152738.1">
    <property type="nucleotide sequence ID" value="NZ_JAAWVT010000007.1"/>
</dbReference>
<accession>A0ABX1G8R4</accession>
<dbReference type="EMBL" id="JAAWVT010000007">
    <property type="protein sequence ID" value="NKG21935.1"/>
    <property type="molecule type" value="Genomic_DNA"/>
</dbReference>
<evidence type="ECO:0000256" key="4">
    <source>
        <dbReference type="ARBA" id="ARBA00023136"/>
    </source>
</evidence>
<dbReference type="InterPro" id="IPR013525">
    <property type="entry name" value="ABC2_TM"/>
</dbReference>
<evidence type="ECO:0000256" key="1">
    <source>
        <dbReference type="ARBA" id="ARBA00004141"/>
    </source>
</evidence>
<keyword evidence="5" id="KW-0046">Antibiotic resistance</keyword>
<dbReference type="PANTHER" id="PTHR43229">
    <property type="entry name" value="NODULATION PROTEIN J"/>
    <property type="match status" value="1"/>
</dbReference>
<dbReference type="Proteomes" id="UP000746595">
    <property type="component" value="Unassembled WGS sequence"/>
</dbReference>
<dbReference type="PANTHER" id="PTHR43229:SF2">
    <property type="entry name" value="NODULATION PROTEIN J"/>
    <property type="match status" value="1"/>
</dbReference>
<name>A0ABX1G8R4_9MICC</name>
<keyword evidence="4 6" id="KW-0472">Membrane</keyword>
<keyword evidence="3 6" id="KW-1133">Transmembrane helix</keyword>
<dbReference type="PROSITE" id="PS51012">
    <property type="entry name" value="ABC_TM2"/>
    <property type="match status" value="1"/>
</dbReference>
<dbReference type="PIRSF" id="PIRSF006648">
    <property type="entry name" value="DrrB"/>
    <property type="match status" value="1"/>
</dbReference>
<feature type="transmembrane region" description="Helical" evidence="6">
    <location>
        <begin position="59"/>
        <end position="81"/>
    </location>
</feature>
<feature type="domain" description="ABC transmembrane type-2" evidence="7">
    <location>
        <begin position="27"/>
        <end position="263"/>
    </location>
</feature>
<sequence>MSTFKSAIRDSSVIAGRNLRNVVRTPGAMVTSVAQPVMFVLLLAFVFGGTLGGADYRTFLIGGILAQTLTFNASFTAVYLAKDLQLGLIDRFRSLPMSRAAVILGRSSADLVTSLLSIGVTLLCGLAIGWRITNGLGPALLALGLLLLFTFAVSWIGAVIALTARSVEVAQSLGLIWLFPVTFISGAFVSVQSMPGPLRAFAEWNPVTAVATAVRNLFGNPAPSGFASPSGWPTDNALLYAVMCCAAIIMLFAPLAISQYVRISKR</sequence>
<dbReference type="InterPro" id="IPR051784">
    <property type="entry name" value="Nod_factor_ABC_transporter"/>
</dbReference>